<evidence type="ECO:0000313" key="1">
    <source>
        <dbReference type="EMBL" id="KAL3499333.1"/>
    </source>
</evidence>
<accession>A0ABD2XVV1</accession>
<evidence type="ECO:0008006" key="3">
    <source>
        <dbReference type="Google" id="ProtNLM"/>
    </source>
</evidence>
<evidence type="ECO:0000313" key="2">
    <source>
        <dbReference type="Proteomes" id="UP001630127"/>
    </source>
</evidence>
<proteinExistence type="predicted"/>
<protein>
    <recommendedName>
        <fullName evidence="3">F-box protein</fullName>
    </recommendedName>
</protein>
<gene>
    <name evidence="1" type="ORF">ACH5RR_038426</name>
</gene>
<dbReference type="Gene3D" id="1.20.1280.50">
    <property type="match status" value="1"/>
</dbReference>
<organism evidence="1 2">
    <name type="scientific">Cinchona calisaya</name>
    <dbReference type="NCBI Taxonomy" id="153742"/>
    <lineage>
        <taxon>Eukaryota</taxon>
        <taxon>Viridiplantae</taxon>
        <taxon>Streptophyta</taxon>
        <taxon>Embryophyta</taxon>
        <taxon>Tracheophyta</taxon>
        <taxon>Spermatophyta</taxon>
        <taxon>Magnoliopsida</taxon>
        <taxon>eudicotyledons</taxon>
        <taxon>Gunneridae</taxon>
        <taxon>Pentapetalae</taxon>
        <taxon>asterids</taxon>
        <taxon>lamiids</taxon>
        <taxon>Gentianales</taxon>
        <taxon>Rubiaceae</taxon>
        <taxon>Cinchonoideae</taxon>
        <taxon>Cinchoneae</taxon>
        <taxon>Cinchona</taxon>
    </lineage>
</organism>
<dbReference type="AlphaFoldDB" id="A0ABD2XVV1"/>
<dbReference type="EMBL" id="JBJUIK010000016">
    <property type="protein sequence ID" value="KAL3499333.1"/>
    <property type="molecule type" value="Genomic_DNA"/>
</dbReference>
<comment type="caution">
    <text evidence="1">The sequence shown here is derived from an EMBL/GenBank/DDBJ whole genome shotgun (WGS) entry which is preliminary data.</text>
</comment>
<reference evidence="1 2" key="1">
    <citation type="submission" date="2024-11" db="EMBL/GenBank/DDBJ databases">
        <title>A near-complete genome assembly of Cinchona calisaya.</title>
        <authorList>
            <person name="Lian D.C."/>
            <person name="Zhao X.W."/>
            <person name="Wei L."/>
        </authorList>
    </citation>
    <scope>NUCLEOTIDE SEQUENCE [LARGE SCALE GENOMIC DNA]</scope>
    <source>
        <tissue evidence="1">Nenye</tissue>
    </source>
</reference>
<name>A0ABD2XVV1_9GENT</name>
<sequence>MKMMRKPNWSDLQHDVLELIAQCHIKIEDCVAFGAVCTSWRAASSANNFKGLRLPQKFPCLMLVEDNDNVNHDHPKYLEEWHGGRYMGAYNLETRTIEPFTSAPKV</sequence>
<dbReference type="Proteomes" id="UP001630127">
    <property type="component" value="Unassembled WGS sequence"/>
</dbReference>
<keyword evidence="2" id="KW-1185">Reference proteome</keyword>